<organism evidence="1 2">
    <name type="scientific">Bimuria novae-zelandiae CBS 107.79</name>
    <dbReference type="NCBI Taxonomy" id="1447943"/>
    <lineage>
        <taxon>Eukaryota</taxon>
        <taxon>Fungi</taxon>
        <taxon>Dikarya</taxon>
        <taxon>Ascomycota</taxon>
        <taxon>Pezizomycotina</taxon>
        <taxon>Dothideomycetes</taxon>
        <taxon>Pleosporomycetidae</taxon>
        <taxon>Pleosporales</taxon>
        <taxon>Massarineae</taxon>
        <taxon>Didymosphaeriaceae</taxon>
        <taxon>Bimuria</taxon>
    </lineage>
</organism>
<accession>A0A6A5VKV7</accession>
<dbReference type="Proteomes" id="UP000800036">
    <property type="component" value="Unassembled WGS sequence"/>
</dbReference>
<evidence type="ECO:0000313" key="1">
    <source>
        <dbReference type="EMBL" id="KAF1977308.1"/>
    </source>
</evidence>
<evidence type="ECO:0000313" key="2">
    <source>
        <dbReference type="Proteomes" id="UP000800036"/>
    </source>
</evidence>
<keyword evidence="2" id="KW-1185">Reference proteome</keyword>
<protein>
    <submittedName>
        <fullName evidence="1">Uncharacterized protein</fullName>
    </submittedName>
</protein>
<proteinExistence type="predicted"/>
<dbReference type="OrthoDB" id="3797798at2759"/>
<reference evidence="1" key="1">
    <citation type="journal article" date="2020" name="Stud. Mycol.">
        <title>101 Dothideomycetes genomes: a test case for predicting lifestyles and emergence of pathogens.</title>
        <authorList>
            <person name="Haridas S."/>
            <person name="Albert R."/>
            <person name="Binder M."/>
            <person name="Bloem J."/>
            <person name="Labutti K."/>
            <person name="Salamov A."/>
            <person name="Andreopoulos B."/>
            <person name="Baker S."/>
            <person name="Barry K."/>
            <person name="Bills G."/>
            <person name="Bluhm B."/>
            <person name="Cannon C."/>
            <person name="Castanera R."/>
            <person name="Culley D."/>
            <person name="Daum C."/>
            <person name="Ezra D."/>
            <person name="Gonzalez J."/>
            <person name="Henrissat B."/>
            <person name="Kuo A."/>
            <person name="Liang C."/>
            <person name="Lipzen A."/>
            <person name="Lutzoni F."/>
            <person name="Magnuson J."/>
            <person name="Mondo S."/>
            <person name="Nolan M."/>
            <person name="Ohm R."/>
            <person name="Pangilinan J."/>
            <person name="Park H.-J."/>
            <person name="Ramirez L."/>
            <person name="Alfaro M."/>
            <person name="Sun H."/>
            <person name="Tritt A."/>
            <person name="Yoshinaga Y."/>
            <person name="Zwiers L.-H."/>
            <person name="Turgeon B."/>
            <person name="Goodwin S."/>
            <person name="Spatafora J."/>
            <person name="Crous P."/>
            <person name="Grigoriev I."/>
        </authorList>
    </citation>
    <scope>NUCLEOTIDE SEQUENCE</scope>
    <source>
        <strain evidence="1">CBS 107.79</strain>
    </source>
</reference>
<dbReference type="EMBL" id="ML976663">
    <property type="protein sequence ID" value="KAF1977308.1"/>
    <property type="molecule type" value="Genomic_DNA"/>
</dbReference>
<gene>
    <name evidence="1" type="ORF">BU23DRAFT_293953</name>
</gene>
<sequence>MIHLACPSHRYPFEIVPALQAFVTRPALLPGVMQYSRTLNLTGLENVELELPTDVFLSLFQATVPPFPTPDHPFHDPTLLGAGTYLAYTRQLTLIFTNTNPWYDLHEGPWVEDTEGLEPRERANICLAGLIVDWILTYAWHHRYLQHIPRITLKGDIQDWVKEKLYKVFARTHPEEDVVAGFERIEEIEHHGERGATGLWNPTEHYPPTCGCKINCCRLRCGVVEPEIPIARGGEGEWGLDLLEISSPAEEQPWFNKTDWN</sequence>
<name>A0A6A5VKV7_9PLEO</name>
<dbReference type="AlphaFoldDB" id="A0A6A5VKV7"/>